<feature type="domain" description="C2" evidence="5">
    <location>
        <begin position="222"/>
        <end position="337"/>
    </location>
</feature>
<dbReference type="PRINTS" id="PR00360">
    <property type="entry name" value="C2DOMAIN"/>
</dbReference>
<feature type="domain" description="C2" evidence="5">
    <location>
        <begin position="59"/>
        <end position="181"/>
    </location>
</feature>
<keyword evidence="2" id="KW-0106">Calcium</keyword>
<feature type="non-terminal residue" evidence="6">
    <location>
        <position position="1"/>
    </location>
</feature>
<proteinExistence type="predicted"/>
<feature type="coiled-coil region" evidence="3">
    <location>
        <begin position="30"/>
        <end position="64"/>
    </location>
</feature>
<dbReference type="InterPro" id="IPR000008">
    <property type="entry name" value="C2_dom"/>
</dbReference>
<keyword evidence="7" id="KW-1185">Reference proteome</keyword>
<dbReference type="GO" id="GO:0030672">
    <property type="term" value="C:synaptic vesicle membrane"/>
    <property type="evidence" value="ECO:0007669"/>
    <property type="project" value="TreeGrafter"/>
</dbReference>
<dbReference type="PANTHER" id="PTHR45911">
    <property type="entry name" value="C2 DOMAIN-CONTAINING PROTEIN"/>
    <property type="match status" value="1"/>
</dbReference>
<dbReference type="Proteomes" id="UP000605970">
    <property type="component" value="Unassembled WGS sequence"/>
</dbReference>
<keyword evidence="4" id="KW-1133">Transmembrane helix</keyword>
<dbReference type="GO" id="GO:0046928">
    <property type="term" value="P:regulation of neurotransmitter secretion"/>
    <property type="evidence" value="ECO:0007669"/>
    <property type="project" value="TreeGrafter"/>
</dbReference>
<dbReference type="GO" id="GO:0005509">
    <property type="term" value="F:calcium ion binding"/>
    <property type="evidence" value="ECO:0007669"/>
    <property type="project" value="TreeGrafter"/>
</dbReference>
<dbReference type="AlphaFoldDB" id="A0A8S9ZP35"/>
<dbReference type="Pfam" id="PF00168">
    <property type="entry name" value="C2"/>
    <property type="match status" value="2"/>
</dbReference>
<evidence type="ECO:0000256" key="3">
    <source>
        <dbReference type="SAM" id="Coils"/>
    </source>
</evidence>
<evidence type="ECO:0000313" key="7">
    <source>
        <dbReference type="Proteomes" id="UP000605970"/>
    </source>
</evidence>
<comment type="caution">
    <text evidence="6">The sequence shown here is derived from an EMBL/GenBank/DDBJ whole genome shotgun (WGS) entry which is preliminary data.</text>
</comment>
<feature type="transmembrane region" description="Helical" evidence="4">
    <location>
        <begin position="394"/>
        <end position="417"/>
    </location>
</feature>
<dbReference type="PROSITE" id="PS50004">
    <property type="entry name" value="C2"/>
    <property type="match status" value="2"/>
</dbReference>
<name>A0A8S9ZP35_9BILA</name>
<protein>
    <recommendedName>
        <fullName evidence="5">C2 domain-containing protein</fullName>
    </recommendedName>
</protein>
<keyword evidence="4" id="KW-0812">Transmembrane</keyword>
<evidence type="ECO:0000256" key="1">
    <source>
        <dbReference type="ARBA" id="ARBA00022723"/>
    </source>
</evidence>
<dbReference type="EMBL" id="JABEBT010000047">
    <property type="protein sequence ID" value="KAF7635041.1"/>
    <property type="molecule type" value="Genomic_DNA"/>
</dbReference>
<keyword evidence="3" id="KW-0175">Coiled coil</keyword>
<sequence length="418" mass="49632">MPILQLINRFSFKKNKKVEQQIINNSKKIKINNEKNNKNINEIKENLKEDNLIKKEEINKENINLKLFSSNLEQNFVKTFCLTIHLHEGLDLQIYDTCLGSSDPYIKCQYKGKTIYKSEIIFKELNPKWDEEFSFLIENIEEIITFKVFDFDRYLIISITLTPLNEKEKEMFIKKSIKGIISERKIINKRNDQQQKNEFNENNCSNFVQKINEINGINYYELINKYNFWSSFNSLKDVGVLIFKVFEAEGLSSLDVNGKSDPFCLLELCNLFVQTHTEYKTLNPKWNSYFIFPIKDINQIIELTIFDEDPNKRIEFIGKIAIPLLEIFNGEKRWYLLKNKKLDGLTKGKVLIEGNLYFNYFKAIIQTFKPKEIKLKQPLERFKRQKFLSNANRLYSIIDLIVNLNGFNLLIIFYILFI</sequence>
<evidence type="ECO:0000256" key="2">
    <source>
        <dbReference type="ARBA" id="ARBA00022837"/>
    </source>
</evidence>
<evidence type="ECO:0000259" key="5">
    <source>
        <dbReference type="PROSITE" id="PS50004"/>
    </source>
</evidence>
<keyword evidence="1" id="KW-0479">Metal-binding</keyword>
<dbReference type="OrthoDB" id="5973539at2759"/>
<dbReference type="Gene3D" id="2.60.40.150">
    <property type="entry name" value="C2 domain"/>
    <property type="match status" value="2"/>
</dbReference>
<evidence type="ECO:0000313" key="6">
    <source>
        <dbReference type="EMBL" id="KAF7635041.1"/>
    </source>
</evidence>
<accession>A0A8S9ZP35</accession>
<organism evidence="6 7">
    <name type="scientific">Meloidogyne graminicola</name>
    <dbReference type="NCBI Taxonomy" id="189291"/>
    <lineage>
        <taxon>Eukaryota</taxon>
        <taxon>Metazoa</taxon>
        <taxon>Ecdysozoa</taxon>
        <taxon>Nematoda</taxon>
        <taxon>Chromadorea</taxon>
        <taxon>Rhabditida</taxon>
        <taxon>Tylenchina</taxon>
        <taxon>Tylenchomorpha</taxon>
        <taxon>Tylenchoidea</taxon>
        <taxon>Meloidogynidae</taxon>
        <taxon>Meloidogyninae</taxon>
        <taxon>Meloidogyne</taxon>
    </lineage>
</organism>
<gene>
    <name evidence="6" type="ORF">Mgra_00005482</name>
</gene>
<dbReference type="PANTHER" id="PTHR45911:SF4">
    <property type="entry name" value="MULTIPLE C2 AND TRANSMEMBRANE DOMAIN-CONTAINING PROTEIN"/>
    <property type="match status" value="1"/>
</dbReference>
<evidence type="ECO:0000256" key="4">
    <source>
        <dbReference type="SAM" id="Phobius"/>
    </source>
</evidence>
<dbReference type="InterPro" id="IPR035892">
    <property type="entry name" value="C2_domain_sf"/>
</dbReference>
<reference evidence="6" key="1">
    <citation type="journal article" date="2020" name="Ecol. Evol.">
        <title>Genome structure and content of the rice root-knot nematode (Meloidogyne graminicola).</title>
        <authorList>
            <person name="Phan N.T."/>
            <person name="Danchin E.G.J."/>
            <person name="Klopp C."/>
            <person name="Perfus-Barbeoch L."/>
            <person name="Kozlowski D.K."/>
            <person name="Koutsovoulos G.D."/>
            <person name="Lopez-Roques C."/>
            <person name="Bouchez O."/>
            <person name="Zahm M."/>
            <person name="Besnard G."/>
            <person name="Bellafiore S."/>
        </authorList>
    </citation>
    <scope>NUCLEOTIDE SEQUENCE</scope>
    <source>
        <strain evidence="6">VN-18</strain>
    </source>
</reference>
<keyword evidence="4" id="KW-0472">Membrane</keyword>
<dbReference type="SMART" id="SM00239">
    <property type="entry name" value="C2"/>
    <property type="match status" value="2"/>
</dbReference>
<dbReference type="SUPFAM" id="SSF49562">
    <property type="entry name" value="C2 domain (Calcium/lipid-binding domain, CaLB)"/>
    <property type="match status" value="2"/>
</dbReference>